<protein>
    <recommendedName>
        <fullName evidence="9">Sulfate transport system permease protein CysT</fullName>
    </recommendedName>
</protein>
<dbReference type="Proteomes" id="UP000078454">
    <property type="component" value="Unassembled WGS sequence"/>
</dbReference>
<comment type="function">
    <text evidence="9">Part of the ABC transporter complex (TC 3.A.1.6.1) involved in sulfate/thiosulfate import.</text>
</comment>
<evidence type="ECO:0000256" key="5">
    <source>
        <dbReference type="ARBA" id="ARBA00022989"/>
    </source>
</evidence>
<dbReference type="Gene3D" id="1.10.3720.10">
    <property type="entry name" value="MetI-like"/>
    <property type="match status" value="1"/>
</dbReference>
<dbReference type="AlphaFoldDB" id="A0A198A5D8"/>
<dbReference type="SUPFAM" id="SSF161098">
    <property type="entry name" value="MetI-like"/>
    <property type="match status" value="1"/>
</dbReference>
<evidence type="ECO:0000256" key="4">
    <source>
        <dbReference type="ARBA" id="ARBA00022692"/>
    </source>
</evidence>
<dbReference type="EMBL" id="LYPB01000076">
    <property type="protein sequence ID" value="OAS16266.1"/>
    <property type="molecule type" value="Genomic_DNA"/>
</dbReference>
<evidence type="ECO:0000259" key="10">
    <source>
        <dbReference type="PROSITE" id="PS50928"/>
    </source>
</evidence>
<evidence type="ECO:0000256" key="3">
    <source>
        <dbReference type="ARBA" id="ARBA00022448"/>
    </source>
</evidence>
<dbReference type="GO" id="GO:0005886">
    <property type="term" value="C:plasma membrane"/>
    <property type="evidence" value="ECO:0007669"/>
    <property type="project" value="InterPro"/>
</dbReference>
<comment type="similarity">
    <text evidence="9">Belongs to the binding-protein-dependent transport system permease family. CysTW subfamily.</text>
</comment>
<dbReference type="InterPro" id="IPR000515">
    <property type="entry name" value="MetI-like"/>
</dbReference>
<evidence type="ECO:0000256" key="6">
    <source>
        <dbReference type="ARBA" id="ARBA00023032"/>
    </source>
</evidence>
<dbReference type="InterPro" id="IPR011865">
    <property type="entry name" value="CysT_permease"/>
</dbReference>
<keyword evidence="7 9" id="KW-0472">Membrane</keyword>
<feature type="transmembrane region" description="Helical" evidence="9">
    <location>
        <begin position="92"/>
        <end position="110"/>
    </location>
</feature>
<keyword evidence="6 9" id="KW-0764">Sulfate transport</keyword>
<feature type="domain" description="ABC transmembrane type-1" evidence="10">
    <location>
        <begin position="54"/>
        <end position="255"/>
    </location>
</feature>
<dbReference type="PANTHER" id="PTHR30406">
    <property type="entry name" value="SULFATE TRANSPORT SYSTEM PERMEASE PROTEIN"/>
    <property type="match status" value="1"/>
</dbReference>
<proteinExistence type="inferred from homology"/>
<comment type="subunit">
    <text evidence="2">The complex is composed of two ATP-binding proteins (CysA), two transmembrane proteins (CysT and CysW) and a solute-binding protein (CysP).</text>
</comment>
<dbReference type="InterPro" id="IPR005667">
    <property type="entry name" value="Sulph_transpt2"/>
</dbReference>
<feature type="transmembrane region" description="Helical" evidence="9">
    <location>
        <begin position="130"/>
        <end position="150"/>
    </location>
</feature>
<feature type="transmembrane region" description="Helical" evidence="9">
    <location>
        <begin position="238"/>
        <end position="260"/>
    </location>
</feature>
<feature type="transmembrane region" description="Helical" evidence="9">
    <location>
        <begin position="12"/>
        <end position="31"/>
    </location>
</feature>
<dbReference type="PANTHER" id="PTHR30406:SF8">
    <property type="entry name" value="SULFATE TRANSPORT SYSTEM PERMEASE PROTEIN CYST"/>
    <property type="match status" value="1"/>
</dbReference>
<dbReference type="NCBIfam" id="TIGR02139">
    <property type="entry name" value="permease_CysT"/>
    <property type="match status" value="1"/>
</dbReference>
<dbReference type="PROSITE" id="PS50928">
    <property type="entry name" value="ABC_TM1"/>
    <property type="match status" value="1"/>
</dbReference>
<dbReference type="RefSeq" id="WP_068667154.1">
    <property type="nucleotide sequence ID" value="NZ_LYPB01000076.1"/>
</dbReference>
<evidence type="ECO:0000256" key="7">
    <source>
        <dbReference type="ARBA" id="ARBA00023136"/>
    </source>
</evidence>
<comment type="function">
    <text evidence="8">Part of the ABC transporter complex CysAWTP (TC 3.A.1.6.1) involved in sulfate/thiosulfate import. Probably responsible for the translocation of the substrate across the membrane.</text>
</comment>
<keyword evidence="4 9" id="KW-0812">Transmembrane</keyword>
<sequence length="268" mass="29252">MRNKVFKATVRSVLIGYLIVLLLIPIATIYVKGFSLGWEPFWKEVTGPLAWKSIVLTVKLSIVATVIQAVVGTIIAYVLVRYRFRGQSILNSMVDLPFSLPTSVAGLMFLTLLGPQSPLGAWLDSVGIKLLYNQTAIVIGLVFVTFPFVVRTVQPLLEQIDPAEEQASFTLGANRFYTFYRIVLPALLPGTIAGSMLAFSRSLAEFGAISLISGNLPGKTMVASVYIYGETQNYNPEGAAAISLVLLTLSVLILWGIHLWTRGKGRLA</sequence>
<dbReference type="GO" id="GO:0015419">
    <property type="term" value="F:ABC-type sulfate transporter activity"/>
    <property type="evidence" value="ECO:0007669"/>
    <property type="project" value="UniProtKB-UniRule"/>
</dbReference>
<dbReference type="Pfam" id="PF00528">
    <property type="entry name" value="BPD_transp_1"/>
    <property type="match status" value="1"/>
</dbReference>
<dbReference type="CDD" id="cd06261">
    <property type="entry name" value="TM_PBP2"/>
    <property type="match status" value="1"/>
</dbReference>
<keyword evidence="5 9" id="KW-1133">Transmembrane helix</keyword>
<reference evidence="11 12" key="1">
    <citation type="submission" date="2016-05" db="EMBL/GenBank/DDBJ databases">
        <title>Paenibacillus sp. 1ZS3-15 nov., isolated from the rhizosphere soil.</title>
        <authorList>
            <person name="Zhang X.X."/>
            <person name="Zhang J."/>
        </authorList>
    </citation>
    <scope>NUCLEOTIDE SEQUENCE [LARGE SCALE GENOMIC DNA]</scope>
    <source>
        <strain evidence="11 12">1ZS3-15</strain>
    </source>
</reference>
<keyword evidence="3 9" id="KW-0813">Transport</keyword>
<gene>
    <name evidence="11" type="ORF">A8708_19800</name>
</gene>
<comment type="caution">
    <text evidence="11">The sequence shown here is derived from an EMBL/GenBank/DDBJ whole genome shotgun (WGS) entry which is preliminary data.</text>
</comment>
<evidence type="ECO:0000256" key="8">
    <source>
        <dbReference type="ARBA" id="ARBA00025323"/>
    </source>
</evidence>
<dbReference type="InterPro" id="IPR035906">
    <property type="entry name" value="MetI-like_sf"/>
</dbReference>
<feature type="transmembrane region" description="Helical" evidence="9">
    <location>
        <begin position="51"/>
        <end position="80"/>
    </location>
</feature>
<organism evidence="11 12">
    <name type="scientific">Paenibacillus oryzisoli</name>
    <dbReference type="NCBI Taxonomy" id="1850517"/>
    <lineage>
        <taxon>Bacteria</taxon>
        <taxon>Bacillati</taxon>
        <taxon>Bacillota</taxon>
        <taxon>Bacilli</taxon>
        <taxon>Bacillales</taxon>
        <taxon>Paenibacillaceae</taxon>
        <taxon>Paenibacillus</taxon>
    </lineage>
</organism>
<evidence type="ECO:0000256" key="2">
    <source>
        <dbReference type="ARBA" id="ARBA00011779"/>
    </source>
</evidence>
<dbReference type="NCBIfam" id="TIGR00969">
    <property type="entry name" value="3a0106s02"/>
    <property type="match status" value="1"/>
</dbReference>
<comment type="caution">
    <text evidence="9">Lacks conserved residue(s) required for the propagation of feature annotation.</text>
</comment>
<comment type="subcellular location">
    <subcellularLocation>
        <location evidence="1">Membrane</location>
        <topology evidence="1">Multi-pass membrane protein</topology>
    </subcellularLocation>
</comment>
<feature type="transmembrane region" description="Helical" evidence="9">
    <location>
        <begin position="179"/>
        <end position="199"/>
    </location>
</feature>
<name>A0A198A5D8_9BACL</name>
<dbReference type="OrthoDB" id="9795403at2"/>
<evidence type="ECO:0000256" key="1">
    <source>
        <dbReference type="ARBA" id="ARBA00004141"/>
    </source>
</evidence>
<evidence type="ECO:0000256" key="9">
    <source>
        <dbReference type="RuleBase" id="RU366001"/>
    </source>
</evidence>
<accession>A0A198A5D8</accession>
<keyword evidence="12" id="KW-1185">Reference proteome</keyword>
<evidence type="ECO:0000313" key="12">
    <source>
        <dbReference type="Proteomes" id="UP000078454"/>
    </source>
</evidence>
<dbReference type="STRING" id="1850517.A8708_19800"/>
<evidence type="ECO:0000313" key="11">
    <source>
        <dbReference type="EMBL" id="OAS16266.1"/>
    </source>
</evidence>